<evidence type="ECO:0000256" key="1">
    <source>
        <dbReference type="SAM" id="MobiDB-lite"/>
    </source>
</evidence>
<sequence length="123" mass="14405">MTMGNTTTHHHRDRDSHLEKDRDKERARDRSRERDHDKNRERGGGGDRNRERGEVYGDRNGHGHGVPCSIDRIVEGGVGFSKETAYEGDDADDGYDRDRRYGSAGLPFKLLKWLYWIWLVVYW</sequence>
<comment type="caution">
    <text evidence="2">The sequence shown here is derived from an EMBL/GenBank/DDBJ whole genome shotgun (WGS) entry which is preliminary data.</text>
</comment>
<name>A0ABD1ZFZ3_9MARC</name>
<protein>
    <submittedName>
        <fullName evidence="2">Uncharacterized protein</fullName>
    </submittedName>
</protein>
<organism evidence="2 3">
    <name type="scientific">Riccia fluitans</name>
    <dbReference type="NCBI Taxonomy" id="41844"/>
    <lineage>
        <taxon>Eukaryota</taxon>
        <taxon>Viridiplantae</taxon>
        <taxon>Streptophyta</taxon>
        <taxon>Embryophyta</taxon>
        <taxon>Marchantiophyta</taxon>
        <taxon>Marchantiopsida</taxon>
        <taxon>Marchantiidae</taxon>
        <taxon>Marchantiales</taxon>
        <taxon>Ricciaceae</taxon>
        <taxon>Riccia</taxon>
    </lineage>
</organism>
<keyword evidence="3" id="KW-1185">Reference proteome</keyword>
<dbReference type="Proteomes" id="UP001605036">
    <property type="component" value="Unassembled WGS sequence"/>
</dbReference>
<feature type="region of interest" description="Disordered" evidence="1">
    <location>
        <begin position="1"/>
        <end position="68"/>
    </location>
</feature>
<dbReference type="EMBL" id="JBHFFA010000001">
    <property type="protein sequence ID" value="KAL2649871.1"/>
    <property type="molecule type" value="Genomic_DNA"/>
</dbReference>
<accession>A0ABD1ZFZ3</accession>
<gene>
    <name evidence="2" type="ORF">R1flu_017999</name>
</gene>
<feature type="compositionally biased region" description="Basic and acidic residues" evidence="1">
    <location>
        <begin position="13"/>
        <end position="61"/>
    </location>
</feature>
<evidence type="ECO:0000313" key="2">
    <source>
        <dbReference type="EMBL" id="KAL2649871.1"/>
    </source>
</evidence>
<reference evidence="2 3" key="1">
    <citation type="submission" date="2024-09" db="EMBL/GenBank/DDBJ databases">
        <title>Chromosome-scale assembly of Riccia fluitans.</title>
        <authorList>
            <person name="Paukszto L."/>
            <person name="Sawicki J."/>
            <person name="Karawczyk K."/>
            <person name="Piernik-Szablinska J."/>
            <person name="Szczecinska M."/>
            <person name="Mazdziarz M."/>
        </authorList>
    </citation>
    <scope>NUCLEOTIDE SEQUENCE [LARGE SCALE GENOMIC DNA]</scope>
    <source>
        <strain evidence="2">Rf_01</strain>
        <tissue evidence="2">Aerial parts of the thallus</tissue>
    </source>
</reference>
<dbReference type="AlphaFoldDB" id="A0ABD1ZFZ3"/>
<evidence type="ECO:0000313" key="3">
    <source>
        <dbReference type="Proteomes" id="UP001605036"/>
    </source>
</evidence>
<proteinExistence type="predicted"/>